<evidence type="ECO:0000259" key="3">
    <source>
        <dbReference type="Pfam" id="PF13739"/>
    </source>
</evidence>
<protein>
    <recommendedName>
        <fullName evidence="3">Deacetylase PdaC domain-containing protein</fullName>
    </recommendedName>
</protein>
<dbReference type="Gene3D" id="3.30.565.40">
    <property type="entry name" value="Fervidobacterium nodosum Rt17-B1 like"/>
    <property type="match status" value="1"/>
</dbReference>
<sequence length="263" mass="28936">MSTNGRLGLSVSLLLVIATLLAACTSSSEPTARGEQKQAADQATTQSKEPAMPQLTSKTYADGTITIKYPQLAGMESDARQQAINKLLQDQALAILQAYDVVQDKPTIDVSYTIAWQSPQLLSIEYTGYGNVEGAAHPSNLFYTTNVDLDDAALVRLKEAYEINEAFVQHLKSGAFEVLSPALLTKAEVVEQLAQYTNEEWIEQLKRADSLESIGTEQQSDIYSFFMKEKLGLSLPVAHAAGDHVELALPYTDLSQWKKRDFQ</sequence>
<dbReference type="Proteomes" id="UP000005387">
    <property type="component" value="Unassembled WGS sequence"/>
</dbReference>
<feature type="chain" id="PRO_5038848672" description="Deacetylase PdaC domain-containing protein" evidence="2">
    <location>
        <begin position="23"/>
        <end position="263"/>
    </location>
</feature>
<evidence type="ECO:0000313" key="5">
    <source>
        <dbReference type="Proteomes" id="UP000005387"/>
    </source>
</evidence>
<dbReference type="PROSITE" id="PS51257">
    <property type="entry name" value="PROKAR_LIPOPROTEIN"/>
    <property type="match status" value="1"/>
</dbReference>
<reference evidence="4 5" key="1">
    <citation type="submission" date="2010-07" db="EMBL/GenBank/DDBJ databases">
        <title>The draft genome of Paenibacillus curdlanolyticus YK9.</title>
        <authorList>
            <consortium name="US DOE Joint Genome Institute (JGI-PGF)"/>
            <person name="Lucas S."/>
            <person name="Copeland A."/>
            <person name="Lapidus A."/>
            <person name="Cheng J.-F."/>
            <person name="Bruce D."/>
            <person name="Goodwin L."/>
            <person name="Pitluck S."/>
            <person name="Land M.L."/>
            <person name="Hauser L."/>
            <person name="Chang Y.-J."/>
            <person name="Jeffries C."/>
            <person name="Anderson I.J."/>
            <person name="Johnson E."/>
            <person name="Loganathan U."/>
            <person name="Mulhopadhyay B."/>
            <person name="Kyrpides N."/>
            <person name="Woyke T.J."/>
        </authorList>
    </citation>
    <scope>NUCLEOTIDE SEQUENCE [LARGE SCALE GENOMIC DNA]</scope>
    <source>
        <strain evidence="4 5">YK9</strain>
    </source>
</reference>
<feature type="compositionally biased region" description="Polar residues" evidence="1">
    <location>
        <begin position="39"/>
        <end position="55"/>
    </location>
</feature>
<proteinExistence type="predicted"/>
<gene>
    <name evidence="4" type="ORF">PaecuDRAFT_2468</name>
</gene>
<organism evidence="4 5">
    <name type="scientific">Paenibacillus curdlanolyticus YK9</name>
    <dbReference type="NCBI Taxonomy" id="717606"/>
    <lineage>
        <taxon>Bacteria</taxon>
        <taxon>Bacillati</taxon>
        <taxon>Bacillota</taxon>
        <taxon>Bacilli</taxon>
        <taxon>Bacillales</taxon>
        <taxon>Paenibacillaceae</taxon>
        <taxon>Paenibacillus</taxon>
    </lineage>
</organism>
<evidence type="ECO:0000256" key="1">
    <source>
        <dbReference type="SAM" id="MobiDB-lite"/>
    </source>
</evidence>
<feature type="domain" description="Deacetylase PdaC" evidence="3">
    <location>
        <begin position="65"/>
        <end position="139"/>
    </location>
</feature>
<dbReference type="RefSeq" id="WP_006038462.1">
    <property type="nucleotide sequence ID" value="NZ_AEDD01000006.1"/>
</dbReference>
<dbReference type="EMBL" id="AEDD01000006">
    <property type="protein sequence ID" value="EFM10558.1"/>
    <property type="molecule type" value="Genomic_DNA"/>
</dbReference>
<evidence type="ECO:0000256" key="2">
    <source>
        <dbReference type="SAM" id="SignalP"/>
    </source>
</evidence>
<name>E0I9Y1_9BACL</name>
<dbReference type="InterPro" id="IPR025303">
    <property type="entry name" value="PdaC"/>
</dbReference>
<dbReference type="STRING" id="717606.PaecuDRAFT_2468"/>
<keyword evidence="2" id="KW-0732">Signal</keyword>
<keyword evidence="5" id="KW-1185">Reference proteome</keyword>
<dbReference type="OrthoDB" id="2067190at2"/>
<dbReference type="Pfam" id="PF13739">
    <property type="entry name" value="PdaC"/>
    <property type="match status" value="1"/>
</dbReference>
<feature type="region of interest" description="Disordered" evidence="1">
    <location>
        <begin position="28"/>
        <end position="55"/>
    </location>
</feature>
<accession>E0I9Y1</accession>
<dbReference type="eggNOG" id="ENOG5032ZK3">
    <property type="taxonomic scope" value="Bacteria"/>
</dbReference>
<dbReference type="AlphaFoldDB" id="E0I9Y1"/>
<evidence type="ECO:0000313" key="4">
    <source>
        <dbReference type="EMBL" id="EFM10558.1"/>
    </source>
</evidence>
<feature type="signal peptide" evidence="2">
    <location>
        <begin position="1"/>
        <end position="22"/>
    </location>
</feature>